<evidence type="ECO:0000313" key="3">
    <source>
        <dbReference type="Proteomes" id="UP000291483"/>
    </source>
</evidence>
<dbReference type="Proteomes" id="UP000291483">
    <property type="component" value="Unassembled WGS sequence"/>
</dbReference>
<dbReference type="GO" id="GO:0003676">
    <property type="term" value="F:nucleic acid binding"/>
    <property type="evidence" value="ECO:0007669"/>
    <property type="project" value="InterPro"/>
</dbReference>
<reference evidence="2 3" key="1">
    <citation type="submission" date="2019-02" db="EMBL/GenBank/DDBJ databases">
        <title>Sequencing the genomes of 1000 actinobacteria strains.</title>
        <authorList>
            <person name="Klenk H.-P."/>
        </authorList>
    </citation>
    <scope>NUCLEOTIDE SEQUENCE [LARGE SCALE GENOMIC DNA]</scope>
    <source>
        <strain evidence="2 3">DSM 18319</strain>
    </source>
</reference>
<organism evidence="2 3">
    <name type="scientific">Microterricola gilva</name>
    <dbReference type="NCBI Taxonomy" id="393267"/>
    <lineage>
        <taxon>Bacteria</taxon>
        <taxon>Bacillati</taxon>
        <taxon>Actinomycetota</taxon>
        <taxon>Actinomycetes</taxon>
        <taxon>Micrococcales</taxon>
        <taxon>Microbacteriaceae</taxon>
        <taxon>Microterricola</taxon>
    </lineage>
</organism>
<comment type="caution">
    <text evidence="2">The sequence shown here is derived from an EMBL/GenBank/DDBJ whole genome shotgun (WGS) entry which is preliminary data.</text>
</comment>
<sequence length="102" mass="11051">MAQLRRGPGLLADPSMPREQWGGRKAQQYVKLTLSTYGTVCWLCGLPGANSADHVIPRSKGGAVFHLDNLGPAHKHCNESRGNRPAETFALIEDGTQFFSSA</sequence>
<keyword evidence="2" id="KW-0378">Hydrolase</keyword>
<dbReference type="Pfam" id="PF01844">
    <property type="entry name" value="HNH"/>
    <property type="match status" value="1"/>
</dbReference>
<dbReference type="GO" id="GO:0004519">
    <property type="term" value="F:endonuclease activity"/>
    <property type="evidence" value="ECO:0007669"/>
    <property type="project" value="UniProtKB-KW"/>
</dbReference>
<dbReference type="EMBL" id="SHLC01000001">
    <property type="protein sequence ID" value="RZU64598.1"/>
    <property type="molecule type" value="Genomic_DNA"/>
</dbReference>
<gene>
    <name evidence="2" type="ORF">EV379_0901</name>
</gene>
<protein>
    <submittedName>
        <fullName evidence="2">HNH endonuclease</fullName>
    </submittedName>
</protein>
<dbReference type="AlphaFoldDB" id="A0A4Q8AJQ2"/>
<keyword evidence="2" id="KW-0540">Nuclease</keyword>
<evidence type="ECO:0000259" key="1">
    <source>
        <dbReference type="SMART" id="SM00507"/>
    </source>
</evidence>
<dbReference type="InterPro" id="IPR002711">
    <property type="entry name" value="HNH"/>
</dbReference>
<feature type="domain" description="HNH nuclease" evidence="1">
    <location>
        <begin position="29"/>
        <end position="79"/>
    </location>
</feature>
<accession>A0A4Q8AJQ2</accession>
<dbReference type="GO" id="GO:0008270">
    <property type="term" value="F:zinc ion binding"/>
    <property type="evidence" value="ECO:0007669"/>
    <property type="project" value="InterPro"/>
</dbReference>
<dbReference type="CDD" id="cd00085">
    <property type="entry name" value="HNHc"/>
    <property type="match status" value="1"/>
</dbReference>
<name>A0A4Q8AJQ2_9MICO</name>
<keyword evidence="2" id="KW-0255">Endonuclease</keyword>
<evidence type="ECO:0000313" key="2">
    <source>
        <dbReference type="EMBL" id="RZU64598.1"/>
    </source>
</evidence>
<dbReference type="Gene3D" id="1.10.30.50">
    <property type="match status" value="1"/>
</dbReference>
<dbReference type="InterPro" id="IPR003615">
    <property type="entry name" value="HNH_nuc"/>
</dbReference>
<keyword evidence="3" id="KW-1185">Reference proteome</keyword>
<dbReference type="SMART" id="SM00507">
    <property type="entry name" value="HNHc"/>
    <property type="match status" value="1"/>
</dbReference>
<proteinExistence type="predicted"/>